<evidence type="ECO:0000313" key="3">
    <source>
        <dbReference type="EMBL" id="ATE54109.1"/>
    </source>
</evidence>
<evidence type="ECO:0000256" key="1">
    <source>
        <dbReference type="SAM" id="MobiDB-lite"/>
    </source>
</evidence>
<keyword evidence="2" id="KW-1133">Transmembrane helix</keyword>
<feature type="compositionally biased region" description="Basic and acidic residues" evidence="1">
    <location>
        <begin position="1"/>
        <end position="11"/>
    </location>
</feature>
<evidence type="ECO:0000256" key="2">
    <source>
        <dbReference type="SAM" id="Phobius"/>
    </source>
</evidence>
<keyword evidence="2" id="KW-0472">Membrane</keyword>
<keyword evidence="2" id="KW-0812">Transmembrane</keyword>
<reference evidence="3" key="1">
    <citation type="submission" date="2017-09" db="EMBL/GenBank/DDBJ databases">
        <title>Complete Genome Sequence of ansamitocin-producing Bacterium Actinosynnema pretiosum X47.</title>
        <authorList>
            <person name="Cao G."/>
            <person name="Zong G."/>
            <person name="Zhong C."/>
            <person name="Fu J."/>
        </authorList>
    </citation>
    <scope>NUCLEOTIDE SEQUENCE [LARGE SCALE GENOMIC DNA]</scope>
    <source>
        <strain evidence="3">X47</strain>
    </source>
</reference>
<dbReference type="EMBL" id="CP023445">
    <property type="protein sequence ID" value="ATE54109.1"/>
    <property type="molecule type" value="Genomic_DNA"/>
</dbReference>
<organism evidence="3 4">
    <name type="scientific">Actinosynnema pretiosum</name>
    <dbReference type="NCBI Taxonomy" id="42197"/>
    <lineage>
        <taxon>Bacteria</taxon>
        <taxon>Bacillati</taxon>
        <taxon>Actinomycetota</taxon>
        <taxon>Actinomycetes</taxon>
        <taxon>Pseudonocardiales</taxon>
        <taxon>Pseudonocardiaceae</taxon>
        <taxon>Actinosynnema</taxon>
    </lineage>
</organism>
<evidence type="ECO:0000313" key="4">
    <source>
        <dbReference type="Proteomes" id="UP000218505"/>
    </source>
</evidence>
<feature type="region of interest" description="Disordered" evidence="1">
    <location>
        <begin position="1"/>
        <end position="22"/>
    </location>
</feature>
<feature type="transmembrane region" description="Helical" evidence="2">
    <location>
        <begin position="42"/>
        <end position="64"/>
    </location>
</feature>
<dbReference type="AlphaFoldDB" id="A0A290Z553"/>
<dbReference type="RefSeq" id="WP_096493031.1">
    <property type="nucleotide sequence ID" value="NZ_CP023445.1"/>
</dbReference>
<name>A0A290Z553_9PSEU</name>
<keyword evidence="4" id="KW-1185">Reference proteome</keyword>
<protein>
    <submittedName>
        <fullName evidence="3">Uncharacterized protein</fullName>
    </submittedName>
</protein>
<accession>A0A290Z553</accession>
<sequence length="421" mass="43779">MAEHGTEHDAEFTPPGRRLPEATRDAALLRLREGMAESPRRVPAAAAVVGALALVGAGLAAALVGELRTDLGTTGPSGPPSPVRELPMPDNNQNYRVETGPSSEEPVCRPEGEGIPPVEGWTRLVTGQHLGVVVTVYDTPAGVLFCERTPRSTSWTGPVADPGELAVAFTTANGTIAGFTGTDERPFGLFDGQRSAYPARAGRIFLAPAEFRPGSGLVAQYEVRDSAEIQVEQPLTPPAAAERRLLVDAGAGAPWTCRNGQAPLVDPEFWTAGPDVPVRAGESVQVARMGELLATCSPDDAPFTHEPLAAEWDLTPGRVLGGGVVAVPKPHSFTSELDPESGLVQTGTTSQALVGLVLDERVTGVELVTPDAPPVQAVLSGGSFVLVSDLLAMGDLGAASAELVTRDASGREIGRVAVPVR</sequence>
<proteinExistence type="predicted"/>
<dbReference type="Proteomes" id="UP000218505">
    <property type="component" value="Chromosome"/>
</dbReference>
<gene>
    <name evidence="3" type="ORF">CNX65_13090</name>
</gene>
<dbReference type="KEGG" id="apre:CNX65_13090"/>
<feature type="region of interest" description="Disordered" evidence="1">
    <location>
        <begin position="71"/>
        <end position="90"/>
    </location>
</feature>